<proteinExistence type="predicted"/>
<evidence type="ECO:0000313" key="1">
    <source>
        <dbReference type="EMBL" id="MYD90535.1"/>
    </source>
</evidence>
<name>A0A6B1DUQ3_9CHLR</name>
<dbReference type="EMBL" id="VXPY01000067">
    <property type="protein sequence ID" value="MYD90535.1"/>
    <property type="molecule type" value="Genomic_DNA"/>
</dbReference>
<reference evidence="1" key="1">
    <citation type="submission" date="2019-09" db="EMBL/GenBank/DDBJ databases">
        <title>Characterisation of the sponge microbiome using genome-centric metagenomics.</title>
        <authorList>
            <person name="Engelberts J.P."/>
            <person name="Robbins S.J."/>
            <person name="De Goeij J.M."/>
            <person name="Aranda M."/>
            <person name="Bell S.C."/>
            <person name="Webster N.S."/>
        </authorList>
    </citation>
    <scope>NUCLEOTIDE SEQUENCE</scope>
    <source>
        <strain evidence="1">SB0662_bin_9</strain>
    </source>
</reference>
<dbReference type="PANTHER" id="PTHR42779:SF1">
    <property type="entry name" value="PROTEIN YNJB"/>
    <property type="match status" value="1"/>
</dbReference>
<accession>A0A6B1DUQ3</accession>
<sequence>MLSGITPSPTRDAVTVRLPVPPDLEDSMSQKKPSLGNAVSVASILLAVLMICAACAMPVPGQTAAETEVSVIDVYIGSDTNISDWWSNSIKPAFDKAHPGYELNIIHTGSGGGGNGPIADRAMAALETGDDPGSDYFETFNPLQPIGAMEAGLWQEITEDNVPNLANVIESARRSSNGFDIPYRGSQVLLAYNAERLLQILKDRGEVGSDATEVPSEFVPATWPELMDWICAFPGEFIYPRPDTTGAGREFVTRAIFQANNLEPARFSTQAYAEQYGAGELTAEQIADINETHFAGAWEQLNAIEPCLYDNGAYPSGSSAETRLLVDDLTTMITIWSDQALQAKGLGLLPEQTKFIQLDDLPMVGGYASSTIPTNANDLEGALLLANYLLSAEMQESVVREIGGFPAIGWDLLPSELQEDFNDVITDTVPSFSSSWRAAMFDGWYTHVAPDVERE</sequence>
<dbReference type="PANTHER" id="PTHR42779">
    <property type="entry name" value="PROTEIN YNJB"/>
    <property type="match status" value="1"/>
</dbReference>
<protein>
    <submittedName>
        <fullName evidence="1">Extracellular solute-binding protein</fullName>
    </submittedName>
</protein>
<dbReference type="Gene3D" id="3.40.190.10">
    <property type="entry name" value="Periplasmic binding protein-like II"/>
    <property type="match status" value="1"/>
</dbReference>
<gene>
    <name evidence="1" type="ORF">F4Y08_09415</name>
</gene>
<dbReference type="InterPro" id="IPR006059">
    <property type="entry name" value="SBP"/>
</dbReference>
<dbReference type="Pfam" id="PF13416">
    <property type="entry name" value="SBP_bac_8"/>
    <property type="match status" value="1"/>
</dbReference>
<organism evidence="1">
    <name type="scientific">Caldilineaceae bacterium SB0662_bin_9</name>
    <dbReference type="NCBI Taxonomy" id="2605258"/>
    <lineage>
        <taxon>Bacteria</taxon>
        <taxon>Bacillati</taxon>
        <taxon>Chloroflexota</taxon>
        <taxon>Caldilineae</taxon>
        <taxon>Caldilineales</taxon>
        <taxon>Caldilineaceae</taxon>
    </lineage>
</organism>
<comment type="caution">
    <text evidence="1">The sequence shown here is derived from an EMBL/GenBank/DDBJ whole genome shotgun (WGS) entry which is preliminary data.</text>
</comment>
<dbReference type="AlphaFoldDB" id="A0A6B1DUQ3"/>
<dbReference type="SUPFAM" id="SSF53850">
    <property type="entry name" value="Periplasmic binding protein-like II"/>
    <property type="match status" value="1"/>
</dbReference>